<dbReference type="HOGENOM" id="CLU_2743863_0_0_1"/>
<name>G7L661_MEDTR</name>
<evidence type="ECO:0000313" key="2">
    <source>
        <dbReference type="EnsemblPlants" id="AES77689"/>
    </source>
</evidence>
<dbReference type="PaxDb" id="3880-AES77689"/>
<dbReference type="Proteomes" id="UP000002051">
    <property type="component" value="Unassembled WGS sequence"/>
</dbReference>
<evidence type="ECO:0000313" key="3">
    <source>
        <dbReference type="Proteomes" id="UP000002051"/>
    </source>
</evidence>
<gene>
    <name evidence="1" type="ordered locus">MTR_7g014300</name>
</gene>
<proteinExistence type="predicted"/>
<evidence type="ECO:0000313" key="1">
    <source>
        <dbReference type="EMBL" id="AES77689.1"/>
    </source>
</evidence>
<dbReference type="EMBL" id="CM001223">
    <property type="protein sequence ID" value="AES77689.1"/>
    <property type="molecule type" value="Genomic_DNA"/>
</dbReference>
<dbReference type="AlphaFoldDB" id="G7L661"/>
<reference evidence="1 3" key="2">
    <citation type="journal article" date="2014" name="BMC Genomics">
        <title>An improved genome release (version Mt4.0) for the model legume Medicago truncatula.</title>
        <authorList>
            <person name="Tang H."/>
            <person name="Krishnakumar V."/>
            <person name="Bidwell S."/>
            <person name="Rosen B."/>
            <person name="Chan A."/>
            <person name="Zhou S."/>
            <person name="Gentzbittel L."/>
            <person name="Childs K.L."/>
            <person name="Yandell M."/>
            <person name="Gundlach H."/>
            <person name="Mayer K.F."/>
            <person name="Schwartz D.C."/>
            <person name="Town C.D."/>
        </authorList>
    </citation>
    <scope>GENOME REANNOTATION</scope>
    <source>
        <strain evidence="2 3">cv. Jemalong A17</strain>
    </source>
</reference>
<organism evidence="1 3">
    <name type="scientific">Medicago truncatula</name>
    <name type="common">Barrel medic</name>
    <name type="synonym">Medicago tribuloides</name>
    <dbReference type="NCBI Taxonomy" id="3880"/>
    <lineage>
        <taxon>Eukaryota</taxon>
        <taxon>Viridiplantae</taxon>
        <taxon>Streptophyta</taxon>
        <taxon>Embryophyta</taxon>
        <taxon>Tracheophyta</taxon>
        <taxon>Spermatophyta</taxon>
        <taxon>Magnoliopsida</taxon>
        <taxon>eudicotyledons</taxon>
        <taxon>Gunneridae</taxon>
        <taxon>Pentapetalae</taxon>
        <taxon>rosids</taxon>
        <taxon>fabids</taxon>
        <taxon>Fabales</taxon>
        <taxon>Fabaceae</taxon>
        <taxon>Papilionoideae</taxon>
        <taxon>50 kb inversion clade</taxon>
        <taxon>NPAAA clade</taxon>
        <taxon>Hologalegina</taxon>
        <taxon>IRL clade</taxon>
        <taxon>Trifolieae</taxon>
        <taxon>Medicago</taxon>
    </lineage>
</organism>
<dbReference type="EnsemblPlants" id="AES77689">
    <property type="protein sequence ID" value="AES77689"/>
    <property type="gene ID" value="MTR_7g014300"/>
</dbReference>
<accession>G7L661</accession>
<reference evidence="2" key="3">
    <citation type="submission" date="2015-04" db="UniProtKB">
        <authorList>
            <consortium name="EnsemblPlants"/>
        </authorList>
    </citation>
    <scope>IDENTIFICATION</scope>
    <source>
        <strain evidence="2">cv. Jemalong A17</strain>
    </source>
</reference>
<reference evidence="1 3" key="1">
    <citation type="journal article" date="2011" name="Nature">
        <title>The Medicago genome provides insight into the evolution of rhizobial symbioses.</title>
        <authorList>
            <person name="Young N.D."/>
            <person name="Debelle F."/>
            <person name="Oldroyd G.E."/>
            <person name="Geurts R."/>
            <person name="Cannon S.B."/>
            <person name="Udvardi M.K."/>
            <person name="Benedito V.A."/>
            <person name="Mayer K.F."/>
            <person name="Gouzy J."/>
            <person name="Schoof H."/>
            <person name="Van de Peer Y."/>
            <person name="Proost S."/>
            <person name="Cook D.R."/>
            <person name="Meyers B.C."/>
            <person name="Spannagl M."/>
            <person name="Cheung F."/>
            <person name="De Mita S."/>
            <person name="Krishnakumar V."/>
            <person name="Gundlach H."/>
            <person name="Zhou S."/>
            <person name="Mudge J."/>
            <person name="Bharti A.K."/>
            <person name="Murray J.D."/>
            <person name="Naoumkina M.A."/>
            <person name="Rosen B."/>
            <person name="Silverstein K.A."/>
            <person name="Tang H."/>
            <person name="Rombauts S."/>
            <person name="Zhao P.X."/>
            <person name="Zhou P."/>
            <person name="Barbe V."/>
            <person name="Bardou P."/>
            <person name="Bechner M."/>
            <person name="Bellec A."/>
            <person name="Berger A."/>
            <person name="Berges H."/>
            <person name="Bidwell S."/>
            <person name="Bisseling T."/>
            <person name="Choisne N."/>
            <person name="Couloux A."/>
            <person name="Denny R."/>
            <person name="Deshpande S."/>
            <person name="Dai X."/>
            <person name="Doyle J.J."/>
            <person name="Dudez A.M."/>
            <person name="Farmer A.D."/>
            <person name="Fouteau S."/>
            <person name="Franken C."/>
            <person name="Gibelin C."/>
            <person name="Gish J."/>
            <person name="Goldstein S."/>
            <person name="Gonzalez A.J."/>
            <person name="Green P.J."/>
            <person name="Hallab A."/>
            <person name="Hartog M."/>
            <person name="Hua A."/>
            <person name="Humphray S.J."/>
            <person name="Jeong D.H."/>
            <person name="Jing Y."/>
            <person name="Jocker A."/>
            <person name="Kenton S.M."/>
            <person name="Kim D.J."/>
            <person name="Klee K."/>
            <person name="Lai H."/>
            <person name="Lang C."/>
            <person name="Lin S."/>
            <person name="Macmil S.L."/>
            <person name="Magdelenat G."/>
            <person name="Matthews L."/>
            <person name="McCorrison J."/>
            <person name="Monaghan E.L."/>
            <person name="Mun J.H."/>
            <person name="Najar F.Z."/>
            <person name="Nicholson C."/>
            <person name="Noirot C."/>
            <person name="O'Bleness M."/>
            <person name="Paule C.R."/>
            <person name="Poulain J."/>
            <person name="Prion F."/>
            <person name="Qin B."/>
            <person name="Qu C."/>
            <person name="Retzel E.F."/>
            <person name="Riddle C."/>
            <person name="Sallet E."/>
            <person name="Samain S."/>
            <person name="Samson N."/>
            <person name="Sanders I."/>
            <person name="Saurat O."/>
            <person name="Scarpelli C."/>
            <person name="Schiex T."/>
            <person name="Segurens B."/>
            <person name="Severin A.J."/>
            <person name="Sherrier D.J."/>
            <person name="Shi R."/>
            <person name="Sims S."/>
            <person name="Singer S.R."/>
            <person name="Sinharoy S."/>
            <person name="Sterck L."/>
            <person name="Viollet A."/>
            <person name="Wang B.B."/>
            <person name="Wang K."/>
            <person name="Wang M."/>
            <person name="Wang X."/>
            <person name="Warfsmann J."/>
            <person name="Weissenbach J."/>
            <person name="White D.D."/>
            <person name="White J.D."/>
            <person name="Wiley G.B."/>
            <person name="Wincker P."/>
            <person name="Xing Y."/>
            <person name="Yang L."/>
            <person name="Yao Z."/>
            <person name="Ying F."/>
            <person name="Zhai J."/>
            <person name="Zhou L."/>
            <person name="Zuber A."/>
            <person name="Denarie J."/>
            <person name="Dixon R.A."/>
            <person name="May G.D."/>
            <person name="Schwartz D.C."/>
            <person name="Rogers J."/>
            <person name="Quetier F."/>
            <person name="Town C.D."/>
            <person name="Roe B.A."/>
        </authorList>
    </citation>
    <scope>NUCLEOTIDE SEQUENCE [LARGE SCALE GENOMIC DNA]</scope>
    <source>
        <strain evidence="1">A17</strain>
        <strain evidence="2 3">cv. Jemalong A17</strain>
    </source>
</reference>
<keyword evidence="3" id="KW-1185">Reference proteome</keyword>
<sequence>MNHCLLIVEVCPPRFKSKSEYQAPTIILLDSFEKIVVHTCIVRAPLRIHVKPNHVPVKKICANVHVNDVSC</sequence>
<protein>
    <submittedName>
        <fullName evidence="1">NADPH oxidoreductase-like protein, putative</fullName>
    </submittedName>
</protein>